<comment type="caution">
    <text evidence="1">The sequence shown here is derived from an EMBL/GenBank/DDBJ whole genome shotgun (WGS) entry which is preliminary data.</text>
</comment>
<proteinExistence type="predicted"/>
<name>A0AAW0HI48_MYOGA</name>
<organism evidence="1 2">
    <name type="scientific">Myodes glareolus</name>
    <name type="common">Bank vole</name>
    <name type="synonym">Clethrionomys glareolus</name>
    <dbReference type="NCBI Taxonomy" id="447135"/>
    <lineage>
        <taxon>Eukaryota</taxon>
        <taxon>Metazoa</taxon>
        <taxon>Chordata</taxon>
        <taxon>Craniata</taxon>
        <taxon>Vertebrata</taxon>
        <taxon>Euteleostomi</taxon>
        <taxon>Mammalia</taxon>
        <taxon>Eutheria</taxon>
        <taxon>Euarchontoglires</taxon>
        <taxon>Glires</taxon>
        <taxon>Rodentia</taxon>
        <taxon>Myomorpha</taxon>
        <taxon>Muroidea</taxon>
        <taxon>Cricetidae</taxon>
        <taxon>Arvicolinae</taxon>
        <taxon>Myodes</taxon>
    </lineage>
</organism>
<keyword evidence="2" id="KW-1185">Reference proteome</keyword>
<dbReference type="Proteomes" id="UP001488838">
    <property type="component" value="Unassembled WGS sequence"/>
</dbReference>
<reference evidence="1 2" key="1">
    <citation type="journal article" date="2023" name="bioRxiv">
        <title>Conserved and derived expression patterns and positive selection on dental genes reveal complex evolutionary context of ever-growing rodent molars.</title>
        <authorList>
            <person name="Calamari Z.T."/>
            <person name="Song A."/>
            <person name="Cohen E."/>
            <person name="Akter M."/>
            <person name="Roy R.D."/>
            <person name="Hallikas O."/>
            <person name="Christensen M.M."/>
            <person name="Li P."/>
            <person name="Marangoni P."/>
            <person name="Jernvall J."/>
            <person name="Klein O.D."/>
        </authorList>
    </citation>
    <scope>NUCLEOTIDE SEQUENCE [LARGE SCALE GENOMIC DNA]</scope>
    <source>
        <strain evidence="1">V071</strain>
    </source>
</reference>
<evidence type="ECO:0000313" key="2">
    <source>
        <dbReference type="Proteomes" id="UP001488838"/>
    </source>
</evidence>
<protein>
    <submittedName>
        <fullName evidence="1">Uncharacterized protein</fullName>
    </submittedName>
</protein>
<sequence length="117" mass="12283">MDGGAHLLPDGGGKVGNIQLQRVQGGSQLGRNACQGLKEALVEEESSMELAQALCLGTEPKYQGVVPSHPPGPRSPPNTHQLLSLAGAAAQRGLRDTQRVAEQHQLLRVAQFVGSTL</sequence>
<gene>
    <name evidence="1" type="ORF">U0070_023530</name>
</gene>
<dbReference type="AlphaFoldDB" id="A0AAW0HI48"/>
<evidence type="ECO:0000313" key="1">
    <source>
        <dbReference type="EMBL" id="KAK7802413.1"/>
    </source>
</evidence>
<dbReference type="EMBL" id="JBBHLL010000464">
    <property type="protein sequence ID" value="KAK7802413.1"/>
    <property type="molecule type" value="Genomic_DNA"/>
</dbReference>
<accession>A0AAW0HI48</accession>